<evidence type="ECO:0000256" key="1">
    <source>
        <dbReference type="SAM" id="Phobius"/>
    </source>
</evidence>
<protein>
    <submittedName>
        <fullName evidence="2">Uncharacterized protein</fullName>
    </submittedName>
</protein>
<sequence length="263" mass="30856">MAKRRKIKKSVFLVAAIILFFGVYIVSFTLFSKEESSSKDNAVKIEEPEDNRSLLKQLKEKDKVYLSDGIVSDVRVDEQLLEELRYSFEDISKIRKPASYESTYEGYSDDGLKFSTNLDVIRIYTVNEEEYYKIPVASKDELEKLLNKSIYTSFDFIKQYKTWKEVKITYKDTTKNLSKWKYDDLANTMAAKRVVGKVQPEKSKQRSKYNFVIQIKADNYEAKVEVMGADYVKIESKDLNSYYEVHTALYDYIKDDIFKLSKK</sequence>
<keyword evidence="1" id="KW-0472">Membrane</keyword>
<keyword evidence="1" id="KW-1133">Transmembrane helix</keyword>
<organism evidence="2 3">
    <name type="scientific">Terrisporobacter othiniensis</name>
    <dbReference type="NCBI Taxonomy" id="1577792"/>
    <lineage>
        <taxon>Bacteria</taxon>
        <taxon>Bacillati</taxon>
        <taxon>Bacillota</taxon>
        <taxon>Clostridia</taxon>
        <taxon>Peptostreptococcales</taxon>
        <taxon>Peptostreptococcaceae</taxon>
        <taxon>Terrisporobacter</taxon>
    </lineage>
</organism>
<evidence type="ECO:0000313" key="3">
    <source>
        <dbReference type="Proteomes" id="UP000031189"/>
    </source>
</evidence>
<feature type="transmembrane region" description="Helical" evidence="1">
    <location>
        <begin position="12"/>
        <end position="31"/>
    </location>
</feature>
<dbReference type="Proteomes" id="UP000031189">
    <property type="component" value="Unassembled WGS sequence"/>
</dbReference>
<dbReference type="AlphaFoldDB" id="A0A0B3VV72"/>
<evidence type="ECO:0000313" key="2">
    <source>
        <dbReference type="EMBL" id="KHS56509.1"/>
    </source>
</evidence>
<reference evidence="2 3" key="1">
    <citation type="submission" date="2014-12" db="EMBL/GenBank/DDBJ databases">
        <title>Draft genome sequence of Terrisporobacter sp. 08-306576, isolated from the blood culture of a bacteremia patient.</title>
        <authorList>
            <person name="Lund L.C."/>
            <person name="Sydenham T.V."/>
            <person name="Hogh S.V."/>
            <person name="Skov M.N."/>
            <person name="Kemp M."/>
            <person name="Justesen U.S."/>
        </authorList>
    </citation>
    <scope>NUCLEOTIDE SEQUENCE [LARGE SCALE GENOMIC DNA]</scope>
    <source>
        <strain evidence="2 3">08-306576</strain>
    </source>
</reference>
<keyword evidence="3" id="KW-1185">Reference proteome</keyword>
<keyword evidence="1" id="KW-0812">Transmembrane</keyword>
<dbReference type="EMBL" id="JWHR01000112">
    <property type="protein sequence ID" value="KHS56509.1"/>
    <property type="molecule type" value="Genomic_DNA"/>
</dbReference>
<accession>A0A0B3VV72</accession>
<proteinExistence type="predicted"/>
<gene>
    <name evidence="2" type="ORF">QX51_13810</name>
</gene>
<dbReference type="OrthoDB" id="1756971at2"/>
<dbReference type="RefSeq" id="WP_039680477.1">
    <property type="nucleotide sequence ID" value="NZ_JAWGXO010000009.1"/>
</dbReference>
<comment type="caution">
    <text evidence="2">The sequence shown here is derived from an EMBL/GenBank/DDBJ whole genome shotgun (WGS) entry which is preliminary data.</text>
</comment>
<name>A0A0B3VV72_9FIRM</name>